<comment type="similarity">
    <text evidence="1">Belongs to the YciI family.</text>
</comment>
<dbReference type="PANTHER" id="PTHR33990:SF1">
    <property type="entry name" value="PROTEIN YJDN"/>
    <property type="match status" value="1"/>
</dbReference>
<dbReference type="AlphaFoldDB" id="A0A7C9NMA5"/>
<gene>
    <name evidence="4" type="ORF">GPL32_05220</name>
</gene>
<comment type="caution">
    <text evidence="4">The sequence shown here is derived from an EMBL/GenBank/DDBJ whole genome shotgun (WGS) entry which is preliminary data.</text>
</comment>
<dbReference type="InterPro" id="IPR004360">
    <property type="entry name" value="Glyas_Fos-R_dOase_dom"/>
</dbReference>
<name>A0A7C9NMA5_9GAMM</name>
<dbReference type="Pfam" id="PF00903">
    <property type="entry name" value="Glyoxalase"/>
    <property type="match status" value="1"/>
</dbReference>
<dbReference type="InterPro" id="IPR028973">
    <property type="entry name" value="PhnB-like"/>
</dbReference>
<dbReference type="Proteomes" id="UP000480312">
    <property type="component" value="Unassembled WGS sequence"/>
</dbReference>
<evidence type="ECO:0000256" key="1">
    <source>
        <dbReference type="ARBA" id="ARBA00007689"/>
    </source>
</evidence>
<dbReference type="PANTHER" id="PTHR33990">
    <property type="entry name" value="PROTEIN YJDN-RELATED"/>
    <property type="match status" value="1"/>
</dbReference>
<dbReference type="CDD" id="cd06588">
    <property type="entry name" value="PhnB_like"/>
    <property type="match status" value="1"/>
</dbReference>
<organism evidence="4 5">
    <name type="scientific">Vreelandella alkaliphila</name>
    <dbReference type="NCBI Taxonomy" id="272774"/>
    <lineage>
        <taxon>Bacteria</taxon>
        <taxon>Pseudomonadati</taxon>
        <taxon>Pseudomonadota</taxon>
        <taxon>Gammaproteobacteria</taxon>
        <taxon>Oceanospirillales</taxon>
        <taxon>Halomonadaceae</taxon>
        <taxon>Vreelandella</taxon>
    </lineage>
</organism>
<proteinExistence type="inferred from homology"/>
<protein>
    <recommendedName>
        <fullName evidence="6">VOC family protein</fullName>
    </recommendedName>
</protein>
<evidence type="ECO:0000259" key="2">
    <source>
        <dbReference type="Pfam" id="PF00903"/>
    </source>
</evidence>
<evidence type="ECO:0008006" key="6">
    <source>
        <dbReference type="Google" id="ProtNLM"/>
    </source>
</evidence>
<evidence type="ECO:0000259" key="3">
    <source>
        <dbReference type="Pfam" id="PF03795"/>
    </source>
</evidence>
<accession>A0A7C9NMA5</accession>
<dbReference type="Gene3D" id="3.30.70.1060">
    <property type="entry name" value="Dimeric alpha+beta barrel"/>
    <property type="match status" value="1"/>
</dbReference>
<feature type="domain" description="YCII-related" evidence="3">
    <location>
        <begin position="1"/>
        <end position="103"/>
    </location>
</feature>
<dbReference type="Gene3D" id="3.10.180.10">
    <property type="entry name" value="2,3-Dihydroxybiphenyl 1,2-Dioxygenase, domain 1"/>
    <property type="match status" value="1"/>
</dbReference>
<sequence>MKFMLIRRADSNTENGTLPSQSMLSAMADYNARMIQAGVLVSGNGLRPTSDGCLIHFDNGAPTIIPGPLSPASERIAGYSVLEAPSLKDAIEWAKQWPTMDADGNVTLELRRYFSLEDFEPGDGLEQHRHHARIPDAMNVYVGFPGTCREAMAFYADVTGGHLECLLTYAETPAAEHTPPALHDRIIHASLNLRGRRLMGADMATETYTAPQGVQVQLEYQDIDQAATTFARLADGGKIIMPFEATFWSSGFGMATDRFGIQWMINVASDNHCPLATEGDAP</sequence>
<reference evidence="4 5" key="1">
    <citation type="submission" date="2020-01" db="EMBL/GenBank/DDBJ databases">
        <title>Whole genome sequencing of Halomonas alkaliphila strain LS44.</title>
        <authorList>
            <person name="Kumar S."/>
            <person name="Paul D."/>
            <person name="Shouche Y."/>
            <person name="Suryavanshi M.V."/>
        </authorList>
    </citation>
    <scope>NUCLEOTIDE SEQUENCE [LARGE SCALE GENOMIC DNA]</scope>
    <source>
        <strain evidence="4 5">LS44</strain>
    </source>
</reference>
<dbReference type="InterPro" id="IPR005545">
    <property type="entry name" value="YCII"/>
</dbReference>
<dbReference type="SUPFAM" id="SSF54593">
    <property type="entry name" value="Glyoxalase/Bleomycin resistance protein/Dihydroxybiphenyl dioxygenase"/>
    <property type="match status" value="1"/>
</dbReference>
<dbReference type="SUPFAM" id="SSF54909">
    <property type="entry name" value="Dimeric alpha+beta barrel"/>
    <property type="match status" value="1"/>
</dbReference>
<evidence type="ECO:0000313" key="4">
    <source>
        <dbReference type="EMBL" id="NDL69909.1"/>
    </source>
</evidence>
<dbReference type="InterPro" id="IPR029068">
    <property type="entry name" value="Glyas_Bleomycin-R_OHBP_Dase"/>
</dbReference>
<feature type="domain" description="Glyoxalase/fosfomycin resistance/dioxygenase" evidence="2">
    <location>
        <begin position="147"/>
        <end position="265"/>
    </location>
</feature>
<dbReference type="InterPro" id="IPR011008">
    <property type="entry name" value="Dimeric_a/b-barrel"/>
</dbReference>
<dbReference type="EMBL" id="JAAEHK010000005">
    <property type="protein sequence ID" value="NDL69909.1"/>
    <property type="molecule type" value="Genomic_DNA"/>
</dbReference>
<dbReference type="Pfam" id="PF03795">
    <property type="entry name" value="YCII"/>
    <property type="match status" value="1"/>
</dbReference>
<dbReference type="RefSeq" id="WP_162217842.1">
    <property type="nucleotide sequence ID" value="NZ_JAAEHK010000005.1"/>
</dbReference>
<evidence type="ECO:0000313" key="5">
    <source>
        <dbReference type="Proteomes" id="UP000480312"/>
    </source>
</evidence>
<dbReference type="OrthoDB" id="9795306at2"/>